<dbReference type="RefSeq" id="WP_169278259.1">
    <property type="nucleotide sequence ID" value="NZ_CP051680.1"/>
</dbReference>
<evidence type="ECO:0000256" key="3">
    <source>
        <dbReference type="ARBA" id="ARBA00022544"/>
    </source>
</evidence>
<dbReference type="InterPro" id="IPR038501">
    <property type="entry name" value="Spore_GerAC_C_sf"/>
</dbReference>
<dbReference type="Pfam" id="PF05504">
    <property type="entry name" value="Spore_GerAC"/>
    <property type="match status" value="1"/>
</dbReference>
<dbReference type="GO" id="GO:0016020">
    <property type="term" value="C:membrane"/>
    <property type="evidence" value="ECO:0007669"/>
    <property type="project" value="UniProtKB-SubCell"/>
</dbReference>
<evidence type="ECO:0000256" key="6">
    <source>
        <dbReference type="ARBA" id="ARBA00023139"/>
    </source>
</evidence>
<comment type="similarity">
    <text evidence="2">Belongs to the GerABKC lipoprotein family.</text>
</comment>
<dbReference type="Gene3D" id="3.30.300.210">
    <property type="entry name" value="Nutrient germinant receptor protein C, domain 3"/>
    <property type="match status" value="1"/>
</dbReference>
<dbReference type="Pfam" id="PF25198">
    <property type="entry name" value="Spore_GerAC_N"/>
    <property type="match status" value="1"/>
</dbReference>
<keyword evidence="4" id="KW-0732">Signal</keyword>
<gene>
    <name evidence="10" type="ORF">HH215_01325</name>
</gene>
<keyword evidence="3" id="KW-0309">Germination</keyword>
<name>A0A7Z2VF73_9BACL</name>
<keyword evidence="5" id="KW-0472">Membrane</keyword>
<accession>A0A7Z2VF73</accession>
<keyword evidence="7" id="KW-0449">Lipoprotein</keyword>
<dbReference type="InterPro" id="IPR046953">
    <property type="entry name" value="Spore_GerAC-like_C"/>
</dbReference>
<dbReference type="EMBL" id="CP051680">
    <property type="protein sequence ID" value="QJD81954.1"/>
    <property type="molecule type" value="Genomic_DNA"/>
</dbReference>
<evidence type="ECO:0000259" key="8">
    <source>
        <dbReference type="Pfam" id="PF05504"/>
    </source>
</evidence>
<evidence type="ECO:0000256" key="7">
    <source>
        <dbReference type="ARBA" id="ARBA00023288"/>
    </source>
</evidence>
<dbReference type="Proteomes" id="UP000502248">
    <property type="component" value="Chromosome"/>
</dbReference>
<evidence type="ECO:0000256" key="5">
    <source>
        <dbReference type="ARBA" id="ARBA00023136"/>
    </source>
</evidence>
<protein>
    <submittedName>
        <fullName evidence="10">Ger(X)C family spore germination protein</fullName>
    </submittedName>
</protein>
<proteinExistence type="inferred from homology"/>
<sequence>MGGDPTIRLKEKRATIRMILLILMVVPLSGCWDQDEVSHVGFIISAGIDSTSNDKVDLTVQVFIPNPTSGGTSEGGGEGRVFTYTKRGDSMPEALSSLQKRLPRTLSWDHTKLIIIGEQLAARGMRDEIDFLFRDVEPREQANFLVCKGTAMKLLQSLDDPNTYDTIIRIADMPSVGTYNMNYVEESIAGESDAFILPVADTIELMMSKSPKTVLTIKGVAVIKDVKLAGWMSEQDSSGLHLGFQWLHQTSIGHNLSVTVKKDGGKITAKLVRRKLQLSPSIRNGKWSMKVKLKVDADIVQNSSSIDLLSSKDSLRALQGVFEDEIKQMLQRTLDEVQTRMDADVVGFARSFHKKHPHQWKKVEREWDSVFRTIEVKLEVICNLRKSGISNVKI</sequence>
<dbReference type="InterPro" id="IPR008844">
    <property type="entry name" value="Spore_GerAC-like"/>
</dbReference>
<evidence type="ECO:0000256" key="2">
    <source>
        <dbReference type="ARBA" id="ARBA00007886"/>
    </source>
</evidence>
<dbReference type="PANTHER" id="PTHR35789">
    <property type="entry name" value="SPORE GERMINATION PROTEIN B3"/>
    <property type="match status" value="1"/>
</dbReference>
<evidence type="ECO:0000256" key="4">
    <source>
        <dbReference type="ARBA" id="ARBA00022729"/>
    </source>
</evidence>
<organism evidence="10 11">
    <name type="scientific">Cohnella herbarum</name>
    <dbReference type="NCBI Taxonomy" id="2728023"/>
    <lineage>
        <taxon>Bacteria</taxon>
        <taxon>Bacillati</taxon>
        <taxon>Bacillota</taxon>
        <taxon>Bacilli</taxon>
        <taxon>Bacillales</taxon>
        <taxon>Paenibacillaceae</taxon>
        <taxon>Cohnella</taxon>
    </lineage>
</organism>
<reference evidence="10 11" key="1">
    <citation type="submission" date="2020-04" db="EMBL/GenBank/DDBJ databases">
        <title>Genome sequencing of novel species.</title>
        <authorList>
            <person name="Heo J."/>
            <person name="Kim S.-J."/>
            <person name="Kim J.-S."/>
            <person name="Hong S.-B."/>
            <person name="Kwon S.-W."/>
        </authorList>
    </citation>
    <scope>NUCLEOTIDE SEQUENCE [LARGE SCALE GENOMIC DNA]</scope>
    <source>
        <strain evidence="10 11">MFER-1</strain>
    </source>
</reference>
<dbReference type="GO" id="GO:0009847">
    <property type="term" value="P:spore germination"/>
    <property type="evidence" value="ECO:0007669"/>
    <property type="project" value="InterPro"/>
</dbReference>
<dbReference type="PANTHER" id="PTHR35789:SF1">
    <property type="entry name" value="SPORE GERMINATION PROTEIN B3"/>
    <property type="match status" value="1"/>
</dbReference>
<evidence type="ECO:0000313" key="11">
    <source>
        <dbReference type="Proteomes" id="UP000502248"/>
    </source>
</evidence>
<dbReference type="Gene3D" id="6.20.190.10">
    <property type="entry name" value="Nutrient germinant receptor protein C, domain 1"/>
    <property type="match status" value="1"/>
</dbReference>
<evidence type="ECO:0000256" key="1">
    <source>
        <dbReference type="ARBA" id="ARBA00004635"/>
    </source>
</evidence>
<evidence type="ECO:0000259" key="9">
    <source>
        <dbReference type="Pfam" id="PF25198"/>
    </source>
</evidence>
<evidence type="ECO:0000313" key="10">
    <source>
        <dbReference type="EMBL" id="QJD81954.1"/>
    </source>
</evidence>
<dbReference type="NCBIfam" id="TIGR02887">
    <property type="entry name" value="spore_ger_x_C"/>
    <property type="match status" value="1"/>
</dbReference>
<feature type="domain" description="Spore germination GerAC-like C-terminal" evidence="8">
    <location>
        <begin position="218"/>
        <end position="388"/>
    </location>
</feature>
<feature type="domain" description="Spore germination protein N-terminal" evidence="9">
    <location>
        <begin position="33"/>
        <end position="160"/>
    </location>
</feature>
<comment type="subcellular location">
    <subcellularLocation>
        <location evidence="1">Membrane</location>
        <topology evidence="1">Lipid-anchor</topology>
    </subcellularLocation>
</comment>
<dbReference type="KEGG" id="cheb:HH215_01325"/>
<keyword evidence="11" id="KW-1185">Reference proteome</keyword>
<dbReference type="AlphaFoldDB" id="A0A7Z2VF73"/>
<dbReference type="InterPro" id="IPR057336">
    <property type="entry name" value="GerAC_N"/>
</dbReference>
<keyword evidence="6" id="KW-0564">Palmitate</keyword>